<feature type="transmembrane region" description="Helical" evidence="6">
    <location>
        <begin position="516"/>
        <end position="541"/>
    </location>
</feature>
<evidence type="ECO:0000313" key="11">
    <source>
        <dbReference type="Proteomes" id="UP000620104"/>
    </source>
</evidence>
<sequence length="1098" mass="122408">MSEHHGDGTSSSGTATEKSPSGTQDAAKKRRFATRLDALLAKLPKWLATPLKEPRKWKTFTRCMIVLFANLVLLVCQSSLESAGQAAFFGLIVACILPPYLPLSVFLFMMLTIIVGMCIGWAWGIAAMAAALQARDRTLLASQYTRAQNGVVAGTNPDAQFQRFVFEGYFLDTRSTIVFAIFFFVGTYFLGSIRALAPKLTLLCLFGTIVMDVMMSYGPLFPSQQYTLATQFLIPTGYYVATAVASIILIFPQTLSHALTSGYIAGVLKAGNGLVGLQAKVLETSPENLDAWSALSAKARELRQISSGALVQITGSLGMLELEVSYGRVSARDLKLLVEKSKVLVGRLMGVASFQLLVEEAKRNDRRDASDSAEGFENKNVDRLFKLRHVMNEKEQGGGRGIVQLLPILKQSSERLRTACTSGLAGSTDWLEWTNTHRWSRGNKAYPPGESVEEGLMKRKAAIEELKDALEEFRTAEHIKLLEPFRELFDEETGDFLEHPPNMSDKDAFRLRTRSLFISFVFVTNLISYATTLIDFLQALLEIEARSPKNKLQWPTALRKIFKVAMSHNGTNSNPLEIGTQDVDDETDSSDDEDSESTSSTLQDKRRQAKEQRRRKTEERRRKKYVVDPDAELPRNGLQRFLRTIGLAWRWQSSPQGLFALKYSLVSIALWVPAVVPNSAYFNYVNRGLWALIMAQTGLGVFAGEQIVNFLARMAGTLIGLVLGMLAWYMGSGHGRGNAYGTVAATLVVTAPFLFARIVAPQPVMALPLMIAVTIVFVIGYSWLDTHLPVLANQGYGVDVAWRRALLVIIGFTAGFIISLFPKPQSAKVTVRKSIAKTVDRLAELYTEEIKGFILEANLYTEGMQQTLNIEERATRYRTRFLGLVGKIQAIQPQMTNARFEPALRGPWPREKYESLMHRIQELLGAMALLSNSWTRMRSGWAKFLVEDTPFFEPNFIADSLGLLSLITHSLRDGQQMPASLPLVERLAGLSLQRHHHAETNDSISSYRRGNMLVRDTVLDVPVGKDKTGHAGRLNWRMLQDEQLAIYATASIALSHIALKTDQIHQIVRQLVGEQQFDVLGDLSKERARKDAEWLDRA</sequence>
<comment type="subcellular location">
    <subcellularLocation>
        <location evidence="1">Membrane</location>
        <topology evidence="1">Multi-pass membrane protein</topology>
    </subcellularLocation>
</comment>
<feature type="domain" description="DUF2421" evidence="7">
    <location>
        <begin position="822"/>
        <end position="1075"/>
    </location>
</feature>
<dbReference type="InterPro" id="IPR049453">
    <property type="entry name" value="Memb_transporter_dom"/>
</dbReference>
<evidence type="ECO:0000256" key="3">
    <source>
        <dbReference type="ARBA" id="ARBA00022989"/>
    </source>
</evidence>
<evidence type="ECO:0000259" key="9">
    <source>
        <dbReference type="Pfam" id="PF13515"/>
    </source>
</evidence>
<organism evidence="10 11">
    <name type="scientific">Naganishia liquefaciens</name>
    <dbReference type="NCBI Taxonomy" id="104408"/>
    <lineage>
        <taxon>Eukaryota</taxon>
        <taxon>Fungi</taxon>
        <taxon>Dikarya</taxon>
        <taxon>Basidiomycota</taxon>
        <taxon>Agaricomycotina</taxon>
        <taxon>Tremellomycetes</taxon>
        <taxon>Filobasidiales</taxon>
        <taxon>Filobasidiaceae</taxon>
        <taxon>Naganishia</taxon>
    </lineage>
</organism>
<evidence type="ECO:0000256" key="5">
    <source>
        <dbReference type="SAM" id="MobiDB-lite"/>
    </source>
</evidence>
<evidence type="ECO:0000259" key="7">
    <source>
        <dbReference type="Pfam" id="PF10334"/>
    </source>
</evidence>
<feature type="transmembrane region" description="Helical" evidence="6">
    <location>
        <begin position="766"/>
        <end position="784"/>
    </location>
</feature>
<dbReference type="Pfam" id="PF13515">
    <property type="entry name" value="FUSC_2"/>
    <property type="match status" value="1"/>
</dbReference>
<dbReference type="EMBL" id="BLZA01000018">
    <property type="protein sequence ID" value="GHJ86374.1"/>
    <property type="molecule type" value="Genomic_DNA"/>
</dbReference>
<evidence type="ECO:0000256" key="1">
    <source>
        <dbReference type="ARBA" id="ARBA00004141"/>
    </source>
</evidence>
<feature type="transmembrane region" description="Helical" evidence="6">
    <location>
        <begin position="232"/>
        <end position="251"/>
    </location>
</feature>
<comment type="caution">
    <text evidence="10">The sequence shown here is derived from an EMBL/GenBank/DDBJ whole genome shotgun (WGS) entry which is preliminary data.</text>
</comment>
<evidence type="ECO:0000313" key="10">
    <source>
        <dbReference type="EMBL" id="GHJ86374.1"/>
    </source>
</evidence>
<feature type="domain" description="Putative ER transporter 6TM N-terminal" evidence="8">
    <location>
        <begin position="43"/>
        <end position="482"/>
    </location>
</feature>
<feature type="transmembrane region" description="Helical" evidence="6">
    <location>
        <begin position="711"/>
        <end position="731"/>
    </location>
</feature>
<evidence type="ECO:0000256" key="2">
    <source>
        <dbReference type="ARBA" id="ARBA00022692"/>
    </source>
</evidence>
<feature type="compositionally biased region" description="Acidic residues" evidence="5">
    <location>
        <begin position="582"/>
        <end position="596"/>
    </location>
</feature>
<keyword evidence="11" id="KW-1185">Reference proteome</keyword>
<feature type="region of interest" description="Disordered" evidence="5">
    <location>
        <begin position="572"/>
        <end position="623"/>
    </location>
</feature>
<evidence type="ECO:0000256" key="4">
    <source>
        <dbReference type="ARBA" id="ARBA00023136"/>
    </source>
</evidence>
<feature type="region of interest" description="Disordered" evidence="5">
    <location>
        <begin position="1"/>
        <end position="26"/>
    </location>
</feature>
<dbReference type="PANTHER" id="PTHR37994">
    <property type="entry name" value="ARAE_2_N DOMAIN-CONTAINING PROTEIN-RELATED"/>
    <property type="match status" value="1"/>
</dbReference>
<feature type="transmembrane region" description="Helical" evidence="6">
    <location>
        <begin position="83"/>
        <end position="101"/>
    </location>
</feature>
<gene>
    <name evidence="10" type="ORF">NliqN6_2776</name>
</gene>
<evidence type="ECO:0008006" key="12">
    <source>
        <dbReference type="Google" id="ProtNLM"/>
    </source>
</evidence>
<feature type="compositionally biased region" description="Polar residues" evidence="5">
    <location>
        <begin position="8"/>
        <end position="24"/>
    </location>
</feature>
<dbReference type="AlphaFoldDB" id="A0A8H3TUG0"/>
<feature type="transmembrane region" description="Helical" evidence="6">
    <location>
        <begin position="176"/>
        <end position="194"/>
    </location>
</feature>
<dbReference type="Pfam" id="PF10337">
    <property type="entry name" value="ArAE_2_N"/>
    <property type="match status" value="1"/>
</dbReference>
<keyword evidence="3 6" id="KW-1133">Transmembrane helix</keyword>
<evidence type="ECO:0000256" key="6">
    <source>
        <dbReference type="SAM" id="Phobius"/>
    </source>
</evidence>
<dbReference type="OrthoDB" id="2274698at2759"/>
<evidence type="ECO:0000259" key="8">
    <source>
        <dbReference type="Pfam" id="PF10337"/>
    </source>
</evidence>
<reference evidence="10" key="1">
    <citation type="submission" date="2020-07" db="EMBL/GenBank/DDBJ databases">
        <title>Draft Genome Sequence of a Deep-Sea Yeast, Naganishia (Cryptococcus) liquefaciens strain N6.</title>
        <authorList>
            <person name="Han Y.W."/>
            <person name="Kajitani R."/>
            <person name="Morimoto H."/>
            <person name="Parhat M."/>
            <person name="Tsubouchi H."/>
            <person name="Bakenova O."/>
            <person name="Ogata M."/>
            <person name="Argunhan B."/>
            <person name="Aoki R."/>
            <person name="Kajiwara S."/>
            <person name="Itoh T."/>
            <person name="Iwasaki H."/>
        </authorList>
    </citation>
    <scope>NUCLEOTIDE SEQUENCE</scope>
    <source>
        <strain evidence="10">N6</strain>
    </source>
</reference>
<keyword evidence="2 6" id="KW-0812">Transmembrane</keyword>
<dbReference type="InterPro" id="IPR018820">
    <property type="entry name" value="BRE4-related_DUF2421"/>
</dbReference>
<dbReference type="Proteomes" id="UP000620104">
    <property type="component" value="Unassembled WGS sequence"/>
</dbReference>
<feature type="compositionally biased region" description="Basic and acidic residues" evidence="5">
    <location>
        <begin position="603"/>
        <end position="620"/>
    </location>
</feature>
<feature type="transmembrane region" description="Helical" evidence="6">
    <location>
        <begin position="59"/>
        <end position="76"/>
    </location>
</feature>
<feature type="transmembrane region" description="Helical" evidence="6">
    <location>
        <begin position="107"/>
        <end position="132"/>
    </location>
</feature>
<name>A0A8H3TUG0_9TREE</name>
<dbReference type="Pfam" id="PF10334">
    <property type="entry name" value="BRE4"/>
    <property type="match status" value="1"/>
</dbReference>
<dbReference type="InterPro" id="IPR018823">
    <property type="entry name" value="ArAE_2_N"/>
</dbReference>
<dbReference type="GO" id="GO:0016020">
    <property type="term" value="C:membrane"/>
    <property type="evidence" value="ECO:0007669"/>
    <property type="project" value="UniProtKB-SubCell"/>
</dbReference>
<accession>A0A8H3TUG0</accession>
<proteinExistence type="predicted"/>
<dbReference type="PANTHER" id="PTHR37994:SF3">
    <property type="entry name" value="ER TRANSPORTER 6TM N-TERMINAL DOMAIN-CONTAINING PROTEIN"/>
    <property type="match status" value="1"/>
</dbReference>
<feature type="domain" description="Integral membrane bound transporter" evidence="9">
    <location>
        <begin position="686"/>
        <end position="818"/>
    </location>
</feature>
<keyword evidence="4 6" id="KW-0472">Membrane</keyword>
<feature type="transmembrane region" description="Helical" evidence="6">
    <location>
        <begin position="659"/>
        <end position="676"/>
    </location>
</feature>
<protein>
    <recommendedName>
        <fullName evidence="12">ER transporter 6TM N-terminal domain-containing protein</fullName>
    </recommendedName>
</protein>
<feature type="transmembrane region" description="Helical" evidence="6">
    <location>
        <begin position="737"/>
        <end position="759"/>
    </location>
</feature>
<feature type="transmembrane region" description="Helical" evidence="6">
    <location>
        <begin position="804"/>
        <end position="822"/>
    </location>
</feature>
<feature type="transmembrane region" description="Helical" evidence="6">
    <location>
        <begin position="200"/>
        <end position="220"/>
    </location>
</feature>